<evidence type="ECO:0000313" key="5">
    <source>
        <dbReference type="Proteomes" id="UP000186230"/>
    </source>
</evidence>
<evidence type="ECO:0000313" key="4">
    <source>
        <dbReference type="EMBL" id="APU68933.1"/>
    </source>
</evidence>
<dbReference type="PANTHER" id="PTHR24273:SF32">
    <property type="entry name" value="HYALIN"/>
    <property type="match status" value="1"/>
</dbReference>
<dbReference type="GO" id="GO:0005975">
    <property type="term" value="P:carbohydrate metabolic process"/>
    <property type="evidence" value="ECO:0007669"/>
    <property type="project" value="UniProtKB-ARBA"/>
</dbReference>
<dbReference type="Pfam" id="PF13573">
    <property type="entry name" value="SprB"/>
    <property type="match status" value="6"/>
</dbReference>
<dbReference type="CDD" id="cd00146">
    <property type="entry name" value="PKD"/>
    <property type="match status" value="1"/>
</dbReference>
<reference evidence="4 5" key="1">
    <citation type="submission" date="2016-07" db="EMBL/GenBank/DDBJ databases">
        <title>Multi-omics approach to identify versatile polysaccharide utilization systems of a marine flavobacterium Gramella flava.</title>
        <authorList>
            <person name="Tang K."/>
        </authorList>
    </citation>
    <scope>NUCLEOTIDE SEQUENCE [LARGE SCALE GENOMIC DNA]</scope>
    <source>
        <strain evidence="4 5">JLT2011</strain>
    </source>
</reference>
<dbReference type="SUPFAM" id="SSF49299">
    <property type="entry name" value="PKD domain"/>
    <property type="match status" value="1"/>
</dbReference>
<keyword evidence="1" id="KW-0732">Signal</keyword>
<dbReference type="InterPro" id="IPR013320">
    <property type="entry name" value="ConA-like_dom_sf"/>
</dbReference>
<organism evidence="4 5">
    <name type="scientific">Christiangramia flava JLT2011</name>
    <dbReference type="NCBI Taxonomy" id="1229726"/>
    <lineage>
        <taxon>Bacteria</taxon>
        <taxon>Pseudomonadati</taxon>
        <taxon>Bacteroidota</taxon>
        <taxon>Flavobacteriia</taxon>
        <taxon>Flavobacteriales</taxon>
        <taxon>Flavobacteriaceae</taxon>
        <taxon>Christiangramia</taxon>
    </lineage>
</organism>
<dbReference type="SUPFAM" id="SSF49899">
    <property type="entry name" value="Concanavalin A-like lectins/glucanases"/>
    <property type="match status" value="1"/>
</dbReference>
<gene>
    <name evidence="4" type="ORF">GRFL_2209</name>
</gene>
<protein>
    <submittedName>
        <fullName evidence="4">Uncharacterized protein</fullName>
    </submittedName>
</protein>
<dbReference type="OrthoDB" id="2582440at2"/>
<dbReference type="PROSITE" id="PS50825">
    <property type="entry name" value="HYR"/>
    <property type="match status" value="1"/>
</dbReference>
<keyword evidence="5" id="KW-1185">Reference proteome</keyword>
<dbReference type="PANTHER" id="PTHR24273">
    <property type="entry name" value="FI04643P-RELATED"/>
    <property type="match status" value="1"/>
</dbReference>
<dbReference type="NCBIfam" id="TIGR04183">
    <property type="entry name" value="Por_Secre_tail"/>
    <property type="match status" value="1"/>
</dbReference>
<keyword evidence="2" id="KW-0677">Repeat</keyword>
<dbReference type="InterPro" id="IPR000601">
    <property type="entry name" value="PKD_dom"/>
</dbReference>
<dbReference type="InterPro" id="IPR013783">
    <property type="entry name" value="Ig-like_fold"/>
</dbReference>
<sequence>MHKITFGKVRFGFALFLALQFNLFATNTFAQLSVSGTVSEASCSDASDAAIDITPSGGTAPYSYSWTGPGSYTSSNEDLTGLSTGSYTIQITDSNSNTTSRTFNVGFDDTQDPQARGQNFELLLDSNGNATLSTSDVDNGSTDNCGIDSFSLSQTAFDCSDVGNNSVRFTVTDVNGNSDFVDVTITVKDQTAPTVLTSDYTLTLDANGQGSIAVSDIDNGSSDSCGIASRTLSKTDFDCADIGTRTVTLTVTDNNGNAASKNATVTVNDNTAPQVITQTITVQLDASGNATIANDAVNNGSTDACGIASYSTDITSFSCANVGNNSVTLTVTDVNGNAASASATVVVEDNIAPTVQTQNITIYLDANGQASITASDIDNSSSDNCGIASYSLSQENFDCSDVGANTISLTVTDENGNADTANATVTVVDDEIPVINAVSDITENNDPGACSRVLTISNPGATDNCSVNNPTGTRSDGLSLTQAFPLGTTTITWETTDANGNDAAPVIQTITINDTENPVAPTLDDISWGCEYTLATPEATDNCDVTIEGVPDRSTTFTETGTITWTFTDAAGNTTTASQTITIIPLEAEVTVSDALCNGFSNGMAEVIPSGGIPPYAYDWGSYGNEPDVEGLAAGTYPVTVSDVNGCSITVNAVIDEPAELNIGTSTVTDATCNSGNDGQIIAGTVTGGTPDSSGNYQYSIDNTDFNDTGVFENLSAGNYTIFVKDENECSLQTSVTVGEPAILSATLSKTDVKCFGESTGVISLTKPTGGHGKYEYSIDGTNWQSTASFNNLASGNYSVQMRDKDYPSCVITLNDTYTISQPAAPLSATVTSTRTTTYDTASGSATANASGGTPGYTYAWMRAGTAAVIQSTKTATNLPAGDYDVTVTDKNGCTFTETVTVSETIFAEIIPTSICEESDSVIRTSYFEVENLTAVGGVGPYTYEWDFDNGGDVSTATGAGPHRVQYNAVGEKTITLVVTDAVGESKTFTFIQYVGECFRDNCGSNDLAYESYYIGDANGNRITFLNYATTSERYLYIVLPDGPERYSFYVEINYSITNPRTGETTYYRPDPSCFYPKEPIPRTARTFEIAEWDFGEFITVESIYFTFSNNIKWGCGQGPKPKCFSTNGGEVVNSPLYAEAVPNELLCYDSNLGRIDITASGGTAPYDYSITSSTDGYQIDETFKNLTAGTYSAWVRDSNGEIFEIENIEISGPSSPITLETTGTDPVCFGEYGTASVSATGGTPFTDGSGNSYYEYLWNDISEQTTATATDLEAGEYTVTVIDANGCQQIGTVTITEPDQLTIAETGDDQVLGCGFSSTTLDGNTPEIGTGTWTIESGIGGSLTDPTDPNTTFTGEDDTYTLRWTIANTDGTCATYSEMQVTFSADCSTLDFDGVDDHILLADNYQLTSGAFSLEVWVKPESVTGIRTVLSRRDYTNFNSGGYDLIINNGAPTFRWGSNSVSTSSKVTTNRWYHLAVIFNGSNVKLYVDGIEVGNKSMSNPASVTAQTMIGAMYDSATPSNPKNYFDGWIEELRIWNTTLTVEQLHYMMNQRLSNNGGLTKGEVLPADVPGNLSWSKLQGYYRLIADDISNGETPDRSATPSVGLLKNIQTSQYNTAPLPYVSEAANGEWKSRGTWDTNVGGGADLDNYWTWPSDKGINGETITWNIARTKHDIVSTGENIYMLGMISETGEVKLNGTVDMNTGKGSGNGFFVTHYLKLDGTMNFDGESQLVQSEGSVLDPASSGYIEIDQQGTANSFNYNYWTSPVSLSGSAINSGFKIASVLHDGSNPANLKDFNFNYQYHWADYYDFSSNKRISTYWLHTFGDAAEDFNGTADDYFEWHHISENDLLPPGIGYSMKGTSGSVPLSKRQNYTFEGLPNNGDVSLYVSSGQNKLIGNPYPSAIDGQKFINDNLGKFNGSIYLWDHFGKEDSHYLEEYVGGYATFNLSGGVSSATSSDARINDNGDRGSKVPGRYIPVGQAFFISTSTGSGSSSGGTLKFTNSMRAFVPESSGDSQFLKPIYPTKEKSLELDYAKDSRYKIRLGFDSPKGYHRQILVTADAHTSNDFDLGYDAPLIENNVEDMYWMINDSEYVIQGVPDFNLDRVLPIGMRIGQEGELTIKIDELENLPKDFDIYLYDKETASYHDLMESDYKISMEPGDINDRFEVVFFKPEDEIEDPEVIEGIDNLVVDYARDLREIRLVNPDRMTIDHVELFSLNGQRIESFDEMGDLQTIDLPINSPLSTAVYIVRVFSDGKQYSRKIIIKE</sequence>
<dbReference type="KEGG" id="gfl:GRFL_2209"/>
<dbReference type="Pfam" id="PF13385">
    <property type="entry name" value="Laminin_G_3"/>
    <property type="match status" value="1"/>
</dbReference>
<dbReference type="PROSITE" id="PS50093">
    <property type="entry name" value="PKD"/>
    <property type="match status" value="1"/>
</dbReference>
<dbReference type="RefSeq" id="WP_083644642.1">
    <property type="nucleotide sequence ID" value="NZ_AMRU01000009.1"/>
</dbReference>
<dbReference type="InterPro" id="IPR035986">
    <property type="entry name" value="PKD_dom_sf"/>
</dbReference>
<proteinExistence type="predicted"/>
<evidence type="ECO:0000256" key="2">
    <source>
        <dbReference type="ARBA" id="ARBA00022737"/>
    </source>
</evidence>
<name>A0A1L7I6V0_9FLAO</name>
<dbReference type="InterPro" id="IPR026444">
    <property type="entry name" value="Secre_tail"/>
</dbReference>
<keyword evidence="3" id="KW-1015">Disulfide bond</keyword>
<dbReference type="Gene3D" id="2.60.120.200">
    <property type="match status" value="1"/>
</dbReference>
<dbReference type="Gene3D" id="2.60.40.740">
    <property type="match status" value="1"/>
</dbReference>
<evidence type="ECO:0000256" key="1">
    <source>
        <dbReference type="ARBA" id="ARBA00022729"/>
    </source>
</evidence>
<dbReference type="STRING" id="1229726.GRFL_2209"/>
<dbReference type="InterPro" id="IPR006558">
    <property type="entry name" value="LamG-like"/>
</dbReference>
<dbReference type="SMART" id="SM00560">
    <property type="entry name" value="LamGL"/>
    <property type="match status" value="1"/>
</dbReference>
<dbReference type="Gene3D" id="2.60.40.10">
    <property type="entry name" value="Immunoglobulins"/>
    <property type="match status" value="4"/>
</dbReference>
<evidence type="ECO:0000256" key="3">
    <source>
        <dbReference type="ARBA" id="ARBA00023157"/>
    </source>
</evidence>
<dbReference type="EMBL" id="CP016359">
    <property type="protein sequence ID" value="APU68933.1"/>
    <property type="molecule type" value="Genomic_DNA"/>
</dbReference>
<accession>A0A1L7I6V0</accession>
<dbReference type="InterPro" id="IPR025667">
    <property type="entry name" value="SprB_repeat"/>
</dbReference>
<dbReference type="GO" id="GO:0004553">
    <property type="term" value="F:hydrolase activity, hydrolyzing O-glycosyl compounds"/>
    <property type="evidence" value="ECO:0007669"/>
    <property type="project" value="UniProtKB-ARBA"/>
</dbReference>
<dbReference type="Proteomes" id="UP000186230">
    <property type="component" value="Chromosome"/>
</dbReference>
<dbReference type="InterPro" id="IPR003410">
    <property type="entry name" value="HYR_dom"/>
</dbReference>